<dbReference type="Pfam" id="PF00701">
    <property type="entry name" value="DHDPS"/>
    <property type="match status" value="1"/>
</dbReference>
<reference evidence="7" key="1">
    <citation type="journal article" date="2013" name="Genome Announc.">
        <title>First genome sequence of a syntrophic acetate-oxidizing bacterium, Tepidanaerobacter acetatoxydans strain Re1.</title>
        <authorList>
            <person name="Manzoor S."/>
            <person name="Bongcam-Rudloff E."/>
            <person name="Schnurer A."/>
            <person name="Muller B."/>
        </authorList>
    </citation>
    <scope>NUCLEOTIDE SEQUENCE [LARGE SCALE GENOMIC DNA]</scope>
    <source>
        <strain evidence="7">Re1</strain>
    </source>
</reference>
<comment type="similarity">
    <text evidence="1 3">Belongs to the DapA family.</text>
</comment>
<dbReference type="RefSeq" id="WP_013778860.1">
    <property type="nucleotide sequence ID" value="NC_015519.1"/>
</dbReference>
<evidence type="ECO:0000256" key="2">
    <source>
        <dbReference type="ARBA" id="ARBA00023239"/>
    </source>
</evidence>
<protein>
    <submittedName>
        <fullName evidence="6">Dihydrodipicolinate synthase</fullName>
        <ecNumber evidence="6">4.3.3.7</ecNumber>
    </submittedName>
</protein>
<feature type="binding site" evidence="5">
    <location>
        <position position="207"/>
    </location>
    <ligand>
        <name>pyruvate</name>
        <dbReference type="ChEBI" id="CHEBI:15361"/>
    </ligand>
</feature>
<dbReference type="PANTHER" id="PTHR12128">
    <property type="entry name" value="DIHYDRODIPICOLINATE SYNTHASE"/>
    <property type="match status" value="1"/>
</dbReference>
<dbReference type="SUPFAM" id="SSF51569">
    <property type="entry name" value="Aldolase"/>
    <property type="match status" value="1"/>
</dbReference>
<dbReference type="InterPro" id="IPR002220">
    <property type="entry name" value="DapA-like"/>
</dbReference>
<dbReference type="eggNOG" id="COG0329">
    <property type="taxonomic scope" value="Bacteria"/>
</dbReference>
<dbReference type="EMBL" id="HF563609">
    <property type="protein sequence ID" value="CCP26765.1"/>
    <property type="molecule type" value="Genomic_DNA"/>
</dbReference>
<proteinExistence type="inferred from homology"/>
<dbReference type="PIRSF" id="PIRSF001365">
    <property type="entry name" value="DHDPS"/>
    <property type="match status" value="1"/>
</dbReference>
<dbReference type="STRING" id="1209989.TepRe1_1807"/>
<dbReference type="Gene3D" id="3.20.20.70">
    <property type="entry name" value="Aldolase class I"/>
    <property type="match status" value="1"/>
</dbReference>
<feature type="active site" description="Schiff-base intermediate with substrate" evidence="4">
    <location>
        <position position="165"/>
    </location>
</feature>
<dbReference type="PRINTS" id="PR00146">
    <property type="entry name" value="DHPICSNTHASE"/>
</dbReference>
<dbReference type="KEGG" id="tae:TepiRe1_1948"/>
<keyword evidence="7" id="KW-1185">Reference proteome</keyword>
<accession>L0S0H1</accession>
<sequence>MKDTKFRGIICPVVTPFDVNGKIDETIFRREVKYLLNTGIHGISPGGSTGEGAALHDDELTRLVEIIQEENANQIPVVAGIIRNSTQDAIRAGLAVKKAGADALMVTPTYYNVLVPDNAGNYEFFKSIAEDVGLPVIIYNVVPQNEITPELFYRMLDVENIIGIKQSVGGIQAFYKMKLMCGNKGLIYSATDDMLYSTFALGADGAIAAILTLFPEQCLKIWDFVESGDYDGARALQDKMYPIWQIISGPQFPRRIKQALQFVGRYSGYCRSPILSASTVEKEKLEVLMKEL</sequence>
<accession>F4LXK9</accession>
<keyword evidence="2 3" id="KW-0456">Lyase</keyword>
<name>F4LXK9_TEPAE</name>
<feature type="active site" description="Proton donor/acceptor" evidence="4">
    <location>
        <position position="139"/>
    </location>
</feature>
<dbReference type="PANTHER" id="PTHR12128:SF66">
    <property type="entry name" value="4-HYDROXY-2-OXOGLUTARATE ALDOLASE, MITOCHONDRIAL"/>
    <property type="match status" value="1"/>
</dbReference>
<dbReference type="CDD" id="cd00408">
    <property type="entry name" value="DHDPS-like"/>
    <property type="match status" value="1"/>
</dbReference>
<dbReference type="InterPro" id="IPR013785">
    <property type="entry name" value="Aldolase_TIM"/>
</dbReference>
<feature type="binding site" evidence="5">
    <location>
        <position position="49"/>
    </location>
    <ligand>
        <name>pyruvate</name>
        <dbReference type="ChEBI" id="CHEBI:15361"/>
    </ligand>
</feature>
<dbReference type="SMART" id="SM01130">
    <property type="entry name" value="DHDPS"/>
    <property type="match status" value="1"/>
</dbReference>
<evidence type="ECO:0000256" key="3">
    <source>
        <dbReference type="PIRNR" id="PIRNR001365"/>
    </source>
</evidence>
<evidence type="ECO:0000256" key="4">
    <source>
        <dbReference type="PIRSR" id="PIRSR001365-1"/>
    </source>
</evidence>
<dbReference type="KEGG" id="tep:TepRe1_1807"/>
<organism evidence="6 7">
    <name type="scientific">Tepidanaerobacter acetatoxydans (strain DSM 21804 / JCM 16047 / Re1)</name>
    <dbReference type="NCBI Taxonomy" id="1209989"/>
    <lineage>
        <taxon>Bacteria</taxon>
        <taxon>Bacillati</taxon>
        <taxon>Bacillota</taxon>
        <taxon>Clostridia</taxon>
        <taxon>Thermosediminibacterales</taxon>
        <taxon>Tepidanaerobacteraceae</taxon>
        <taxon>Tepidanaerobacter</taxon>
    </lineage>
</organism>
<dbReference type="Proteomes" id="UP000010802">
    <property type="component" value="Chromosome"/>
</dbReference>
<dbReference type="PATRIC" id="fig|1209989.3.peg.2248"/>
<dbReference type="GO" id="GO:0008840">
    <property type="term" value="F:4-hydroxy-tetrahydrodipicolinate synthase activity"/>
    <property type="evidence" value="ECO:0007669"/>
    <property type="project" value="UniProtKB-EC"/>
</dbReference>
<evidence type="ECO:0000256" key="5">
    <source>
        <dbReference type="PIRSR" id="PIRSR001365-2"/>
    </source>
</evidence>
<gene>
    <name evidence="6" type="ordered locus">TEPIRE1_1948</name>
</gene>
<evidence type="ECO:0000256" key="1">
    <source>
        <dbReference type="ARBA" id="ARBA00007592"/>
    </source>
</evidence>
<dbReference type="HOGENOM" id="CLU_049343_5_3_9"/>
<evidence type="ECO:0000313" key="7">
    <source>
        <dbReference type="Proteomes" id="UP000010802"/>
    </source>
</evidence>
<dbReference type="EC" id="4.3.3.7" evidence="6"/>
<evidence type="ECO:0000313" key="6">
    <source>
        <dbReference type="EMBL" id="CCP26765.1"/>
    </source>
</evidence>
<dbReference type="AlphaFoldDB" id="F4LXK9"/>
<dbReference type="OrthoDB" id="9771791at2"/>